<evidence type="ECO:0000313" key="1">
    <source>
        <dbReference type="EMBL" id="KAH7665031.1"/>
    </source>
</evidence>
<gene>
    <name evidence="1" type="ORF">IHE45_13G005400</name>
</gene>
<organism evidence="1 2">
    <name type="scientific">Dioscorea alata</name>
    <name type="common">Purple yam</name>
    <dbReference type="NCBI Taxonomy" id="55571"/>
    <lineage>
        <taxon>Eukaryota</taxon>
        <taxon>Viridiplantae</taxon>
        <taxon>Streptophyta</taxon>
        <taxon>Embryophyta</taxon>
        <taxon>Tracheophyta</taxon>
        <taxon>Spermatophyta</taxon>
        <taxon>Magnoliopsida</taxon>
        <taxon>Liliopsida</taxon>
        <taxon>Dioscoreales</taxon>
        <taxon>Dioscoreaceae</taxon>
        <taxon>Dioscorea</taxon>
    </lineage>
</organism>
<keyword evidence="2" id="KW-1185">Reference proteome</keyword>
<proteinExistence type="predicted"/>
<accession>A0ACB7UWB3</accession>
<dbReference type="Proteomes" id="UP000827976">
    <property type="component" value="Chromosome 13"/>
</dbReference>
<protein>
    <submittedName>
        <fullName evidence="1">VQ domain-containing protein</fullName>
    </submittedName>
</protein>
<reference evidence="2" key="1">
    <citation type="journal article" date="2022" name="Nat. Commun.">
        <title>Chromosome evolution and the genetic basis of agronomically important traits in greater yam.</title>
        <authorList>
            <person name="Bredeson J.V."/>
            <person name="Lyons J.B."/>
            <person name="Oniyinde I.O."/>
            <person name="Okereke N.R."/>
            <person name="Kolade O."/>
            <person name="Nnabue I."/>
            <person name="Nwadili C.O."/>
            <person name="Hribova E."/>
            <person name="Parker M."/>
            <person name="Nwogha J."/>
            <person name="Shu S."/>
            <person name="Carlson J."/>
            <person name="Kariba R."/>
            <person name="Muthemba S."/>
            <person name="Knop K."/>
            <person name="Barton G.J."/>
            <person name="Sherwood A.V."/>
            <person name="Lopez-Montes A."/>
            <person name="Asiedu R."/>
            <person name="Jamnadass R."/>
            <person name="Muchugi A."/>
            <person name="Goodstein D."/>
            <person name="Egesi C.N."/>
            <person name="Featherston J."/>
            <person name="Asfaw A."/>
            <person name="Simpson G.G."/>
            <person name="Dolezel J."/>
            <person name="Hendre P.S."/>
            <person name="Van Deynze A."/>
            <person name="Kumar P.L."/>
            <person name="Obidiegwu J.E."/>
            <person name="Bhattacharjee R."/>
            <person name="Rokhsar D.S."/>
        </authorList>
    </citation>
    <scope>NUCLEOTIDE SEQUENCE [LARGE SCALE GENOMIC DNA]</scope>
    <source>
        <strain evidence="2">cv. TDa95/00328</strain>
    </source>
</reference>
<sequence length="165" mass="18100">MDSSFPPLSLHLYTPETHSQPPRPTPPPPPPQAQPQPHFSSTLHSIKKPPVKSWRRPEQPPPRVYRVEPRGFRKLVQRLTGAPSRQAGSRPLRDTAPLPAPLELAPRPLPQPVQSQVELGAGPLLDNNGFMGFNISQPFYSGWCLSPLLSPGTLSTLDHGSSPIL</sequence>
<comment type="caution">
    <text evidence="1">The sequence shown here is derived from an EMBL/GenBank/DDBJ whole genome shotgun (WGS) entry which is preliminary data.</text>
</comment>
<evidence type="ECO:0000313" key="2">
    <source>
        <dbReference type="Proteomes" id="UP000827976"/>
    </source>
</evidence>
<dbReference type="EMBL" id="CM037023">
    <property type="protein sequence ID" value="KAH7665031.1"/>
    <property type="molecule type" value="Genomic_DNA"/>
</dbReference>
<name>A0ACB7UWB3_DIOAL</name>